<dbReference type="InterPro" id="IPR011990">
    <property type="entry name" value="TPR-like_helical_dom_sf"/>
</dbReference>
<dbReference type="GO" id="GO:0003723">
    <property type="term" value="F:RNA binding"/>
    <property type="evidence" value="ECO:0007669"/>
    <property type="project" value="InterPro"/>
</dbReference>
<protein>
    <recommendedName>
        <fullName evidence="5">Pentatricopeptide repeat-containing protein</fullName>
    </recommendedName>
</protein>
<dbReference type="AlphaFoldDB" id="A0A7J7L1Z6"/>
<evidence type="ECO:0008006" key="5">
    <source>
        <dbReference type="Google" id="ProtNLM"/>
    </source>
</evidence>
<feature type="repeat" description="PPR" evidence="2">
    <location>
        <begin position="140"/>
        <end position="174"/>
    </location>
</feature>
<dbReference type="InterPro" id="IPR046960">
    <property type="entry name" value="PPR_At4g14850-like_plant"/>
</dbReference>
<feature type="repeat" description="PPR" evidence="2">
    <location>
        <begin position="5"/>
        <end position="39"/>
    </location>
</feature>
<sequence length="322" mass="35868">MPERNTVTWNTMITGYFKSGGVEKAKRVFQEMPVKDVKSWSSMVAGFMGSGKWEEGLMVFREMMVKEVFRPDEVMLGSVFSGCACMGSLGLLAGKSSHGFVAKNGWELNVELGTVLIDMYAKCGLLKSAVRVFERMSARNVMSWSAMICGLAQHGCGEEALLMFKKMKGSGVRPNEITFTGILSACTHSGLVEEGLKNYEEMIEHYRLEPRIQHYGCIVDLLGKAGRLEEAYGIVKTMKLEPNVIVWSSLLVACRLHKQFDIGERVIEQVLKVVKPERDGGVYGLVSDLYASSGKWDYALRVREMMVSQNVKKVRGSSVVRS</sequence>
<evidence type="ECO:0000256" key="1">
    <source>
        <dbReference type="ARBA" id="ARBA00022737"/>
    </source>
</evidence>
<evidence type="ECO:0000256" key="2">
    <source>
        <dbReference type="PROSITE-ProRule" id="PRU00708"/>
    </source>
</evidence>
<gene>
    <name evidence="3" type="ORF">GIB67_016054</name>
</gene>
<dbReference type="FunFam" id="1.25.40.10:FF:000790">
    <property type="entry name" value="Pentatricopeptide repeat-containing protein"/>
    <property type="match status" value="1"/>
</dbReference>
<dbReference type="Pfam" id="PF13041">
    <property type="entry name" value="PPR_2"/>
    <property type="match status" value="2"/>
</dbReference>
<dbReference type="OrthoDB" id="185373at2759"/>
<organism evidence="3 4">
    <name type="scientific">Kingdonia uniflora</name>
    <dbReference type="NCBI Taxonomy" id="39325"/>
    <lineage>
        <taxon>Eukaryota</taxon>
        <taxon>Viridiplantae</taxon>
        <taxon>Streptophyta</taxon>
        <taxon>Embryophyta</taxon>
        <taxon>Tracheophyta</taxon>
        <taxon>Spermatophyta</taxon>
        <taxon>Magnoliopsida</taxon>
        <taxon>Ranunculales</taxon>
        <taxon>Circaeasteraceae</taxon>
        <taxon>Kingdonia</taxon>
    </lineage>
</organism>
<keyword evidence="1" id="KW-0677">Repeat</keyword>
<dbReference type="EMBL" id="JACGCM010002686">
    <property type="protein sequence ID" value="KAF6136598.1"/>
    <property type="molecule type" value="Genomic_DNA"/>
</dbReference>
<dbReference type="Gene3D" id="1.25.40.10">
    <property type="entry name" value="Tetratricopeptide repeat domain"/>
    <property type="match status" value="2"/>
</dbReference>
<dbReference type="Proteomes" id="UP000541444">
    <property type="component" value="Unassembled WGS sequence"/>
</dbReference>
<dbReference type="PANTHER" id="PTHR47926:SF452">
    <property type="entry name" value="PENTATRICOPEPTIDE REPEAT-CONTAINING PROTEIN"/>
    <property type="match status" value="1"/>
</dbReference>
<dbReference type="InterPro" id="IPR046848">
    <property type="entry name" value="E_motif"/>
</dbReference>
<dbReference type="PANTHER" id="PTHR47926">
    <property type="entry name" value="PENTATRICOPEPTIDE REPEAT-CONTAINING PROTEIN"/>
    <property type="match status" value="1"/>
</dbReference>
<accession>A0A7J7L1Z6</accession>
<dbReference type="InterPro" id="IPR002885">
    <property type="entry name" value="PPR_rpt"/>
</dbReference>
<dbReference type="Pfam" id="PF01535">
    <property type="entry name" value="PPR"/>
    <property type="match status" value="2"/>
</dbReference>
<reference evidence="3 4" key="1">
    <citation type="journal article" date="2020" name="IScience">
        <title>Genome Sequencing of the Endangered Kingdonia uniflora (Circaeasteraceae, Ranunculales) Reveals Potential Mechanisms of Evolutionary Specialization.</title>
        <authorList>
            <person name="Sun Y."/>
            <person name="Deng T."/>
            <person name="Zhang A."/>
            <person name="Moore M.J."/>
            <person name="Landis J.B."/>
            <person name="Lin N."/>
            <person name="Zhang H."/>
            <person name="Zhang X."/>
            <person name="Huang J."/>
            <person name="Zhang X."/>
            <person name="Sun H."/>
            <person name="Wang H."/>
        </authorList>
    </citation>
    <scope>NUCLEOTIDE SEQUENCE [LARGE SCALE GENOMIC DNA]</scope>
    <source>
        <strain evidence="3">TB1705</strain>
        <tissue evidence="3">Leaf</tissue>
    </source>
</reference>
<proteinExistence type="predicted"/>
<name>A0A7J7L1Z6_9MAGN</name>
<dbReference type="NCBIfam" id="TIGR00756">
    <property type="entry name" value="PPR"/>
    <property type="match status" value="4"/>
</dbReference>
<evidence type="ECO:0000313" key="3">
    <source>
        <dbReference type="EMBL" id="KAF6136598.1"/>
    </source>
</evidence>
<dbReference type="GO" id="GO:0009451">
    <property type="term" value="P:RNA modification"/>
    <property type="evidence" value="ECO:0007669"/>
    <property type="project" value="InterPro"/>
</dbReference>
<evidence type="ECO:0000313" key="4">
    <source>
        <dbReference type="Proteomes" id="UP000541444"/>
    </source>
</evidence>
<dbReference type="PROSITE" id="PS51375">
    <property type="entry name" value="PPR"/>
    <property type="match status" value="2"/>
</dbReference>
<keyword evidence="4" id="KW-1185">Reference proteome</keyword>
<comment type="caution">
    <text evidence="3">The sequence shown here is derived from an EMBL/GenBank/DDBJ whole genome shotgun (WGS) entry which is preliminary data.</text>
</comment>
<dbReference type="Pfam" id="PF20431">
    <property type="entry name" value="E_motif"/>
    <property type="match status" value="1"/>
</dbReference>